<proteinExistence type="predicted"/>
<dbReference type="Gene3D" id="1.10.10.10">
    <property type="entry name" value="Winged helix-like DNA-binding domain superfamily/Winged helix DNA-binding domain"/>
    <property type="match status" value="1"/>
</dbReference>
<dbReference type="AlphaFoldDB" id="A0A4Y7IRF1"/>
<sequence>MLLESYHQALSILLLGNNVSSNHRCTQQTVAYEWCHMILLLPINAFSFYFWLGGGGSLVLFSDIASFEELWALVGIAPSKFEKIALKMIYEDRMKGSIGDQTLAIATNNFIGSNKLGAGVSGLAYKEILVLGRSA</sequence>
<evidence type="ECO:0000313" key="3">
    <source>
        <dbReference type="Proteomes" id="UP000316621"/>
    </source>
</evidence>
<dbReference type="EMBL" id="CM010716">
    <property type="protein sequence ID" value="RZC50058.1"/>
    <property type="molecule type" value="Genomic_DNA"/>
</dbReference>
<protein>
    <submittedName>
        <fullName evidence="2">Uncharacterized protein</fullName>
    </submittedName>
</protein>
<keyword evidence="3" id="KW-1185">Reference proteome</keyword>
<evidence type="ECO:0000313" key="2">
    <source>
        <dbReference type="EMBL" id="RZC50058.1"/>
    </source>
</evidence>
<reference evidence="2 3" key="1">
    <citation type="journal article" date="2018" name="Science">
        <title>The opium poppy genome and morphinan production.</title>
        <authorList>
            <person name="Guo L."/>
            <person name="Winzer T."/>
            <person name="Yang X."/>
            <person name="Li Y."/>
            <person name="Ning Z."/>
            <person name="He Z."/>
            <person name="Teodor R."/>
            <person name="Lu Y."/>
            <person name="Bowser T.A."/>
            <person name="Graham I.A."/>
            <person name="Ye K."/>
        </authorList>
    </citation>
    <scope>NUCLEOTIDE SEQUENCE [LARGE SCALE GENOMIC DNA]</scope>
    <source>
        <strain evidence="3">cv. HN1</strain>
        <tissue evidence="2">Leaves</tissue>
    </source>
</reference>
<gene>
    <name evidence="2" type="ORF">C5167_018490</name>
</gene>
<keyword evidence="1" id="KW-0472">Membrane</keyword>
<accession>A0A4Y7IRF1</accession>
<evidence type="ECO:0000256" key="1">
    <source>
        <dbReference type="SAM" id="Phobius"/>
    </source>
</evidence>
<name>A0A4Y7IRF1_PAPSO</name>
<feature type="transmembrane region" description="Helical" evidence="1">
    <location>
        <begin position="31"/>
        <end position="52"/>
    </location>
</feature>
<dbReference type="Gramene" id="RZC50058">
    <property type="protein sequence ID" value="RZC50058"/>
    <property type="gene ID" value="C5167_018490"/>
</dbReference>
<dbReference type="Proteomes" id="UP000316621">
    <property type="component" value="Chromosome 2"/>
</dbReference>
<keyword evidence="1" id="KW-1133">Transmembrane helix</keyword>
<keyword evidence="1" id="KW-0812">Transmembrane</keyword>
<organism evidence="2 3">
    <name type="scientific">Papaver somniferum</name>
    <name type="common">Opium poppy</name>
    <dbReference type="NCBI Taxonomy" id="3469"/>
    <lineage>
        <taxon>Eukaryota</taxon>
        <taxon>Viridiplantae</taxon>
        <taxon>Streptophyta</taxon>
        <taxon>Embryophyta</taxon>
        <taxon>Tracheophyta</taxon>
        <taxon>Spermatophyta</taxon>
        <taxon>Magnoliopsida</taxon>
        <taxon>Ranunculales</taxon>
        <taxon>Papaveraceae</taxon>
        <taxon>Papaveroideae</taxon>
        <taxon>Papaver</taxon>
    </lineage>
</organism>
<dbReference type="InterPro" id="IPR036388">
    <property type="entry name" value="WH-like_DNA-bd_sf"/>
</dbReference>